<dbReference type="Proteomes" id="UP000887579">
    <property type="component" value="Unplaced"/>
</dbReference>
<reference evidence="2" key="1">
    <citation type="submission" date="2022-11" db="UniProtKB">
        <authorList>
            <consortium name="WormBaseParasite"/>
        </authorList>
    </citation>
    <scope>IDENTIFICATION</scope>
</reference>
<organism evidence="1 2">
    <name type="scientific">Panagrolaimus sp. ES5</name>
    <dbReference type="NCBI Taxonomy" id="591445"/>
    <lineage>
        <taxon>Eukaryota</taxon>
        <taxon>Metazoa</taxon>
        <taxon>Ecdysozoa</taxon>
        <taxon>Nematoda</taxon>
        <taxon>Chromadorea</taxon>
        <taxon>Rhabditida</taxon>
        <taxon>Tylenchina</taxon>
        <taxon>Panagrolaimomorpha</taxon>
        <taxon>Panagrolaimoidea</taxon>
        <taxon>Panagrolaimidae</taxon>
        <taxon>Panagrolaimus</taxon>
    </lineage>
</organism>
<dbReference type="WBParaSite" id="ES5_v2.g26580.t1">
    <property type="protein sequence ID" value="ES5_v2.g26580.t1"/>
    <property type="gene ID" value="ES5_v2.g26580"/>
</dbReference>
<evidence type="ECO:0000313" key="2">
    <source>
        <dbReference type="WBParaSite" id="ES5_v2.g26580.t1"/>
    </source>
</evidence>
<protein>
    <submittedName>
        <fullName evidence="2">Uncharacterized protein</fullName>
    </submittedName>
</protein>
<evidence type="ECO:0000313" key="1">
    <source>
        <dbReference type="Proteomes" id="UP000887579"/>
    </source>
</evidence>
<name>A0AC34GA51_9BILA</name>
<accession>A0AC34GA51</accession>
<sequence length="7" mass="780">MWGGMAQ</sequence>
<proteinExistence type="predicted"/>